<gene>
    <name evidence="2" type="ORF">ASPTUDRAFT_30586</name>
</gene>
<organism evidence="2 3">
    <name type="scientific">Aspergillus tubingensis (strain CBS 134.48)</name>
    <dbReference type="NCBI Taxonomy" id="767770"/>
    <lineage>
        <taxon>Eukaryota</taxon>
        <taxon>Fungi</taxon>
        <taxon>Dikarya</taxon>
        <taxon>Ascomycota</taxon>
        <taxon>Pezizomycotina</taxon>
        <taxon>Eurotiomycetes</taxon>
        <taxon>Eurotiomycetidae</taxon>
        <taxon>Eurotiales</taxon>
        <taxon>Aspergillaceae</taxon>
        <taxon>Aspergillus</taxon>
        <taxon>Aspergillus subgen. Circumdati</taxon>
    </lineage>
</organism>
<keyword evidence="3" id="KW-1185">Reference proteome</keyword>
<dbReference type="AlphaFoldDB" id="A0A1L9MZN5"/>
<dbReference type="EMBL" id="KV878204">
    <property type="protein sequence ID" value="OJI82507.1"/>
    <property type="molecule type" value="Genomic_DNA"/>
</dbReference>
<sequence>MERSRCSLLTLACLIVALVKIPTILTGFPHAHSYNPYEPFSSRLSFTTNSISTTTFRTDLPEPTVISQQDQRWASGMDIYHPTPETTEEGTCSNTVPRWASVSELCSRVVPTQLLLPPAESSTSPSCNTYRFANAVFAICNTDTTHHHRFTAQRRTCYRIYNECRYRNKGGYVEYTGPDGISSLYQDEDISWPPSYAAGMGKML</sequence>
<evidence type="ECO:0000313" key="3">
    <source>
        <dbReference type="Proteomes" id="UP000184304"/>
    </source>
</evidence>
<keyword evidence="1" id="KW-0732">Signal</keyword>
<dbReference type="VEuPathDB" id="FungiDB:ASPTUDRAFT_30586"/>
<feature type="signal peptide" evidence="1">
    <location>
        <begin position="1"/>
        <end position="33"/>
    </location>
</feature>
<feature type="chain" id="PRO_5013041423" evidence="1">
    <location>
        <begin position="34"/>
        <end position="204"/>
    </location>
</feature>
<accession>A0A1L9MZN5</accession>
<evidence type="ECO:0000313" key="2">
    <source>
        <dbReference type="EMBL" id="OJI82507.1"/>
    </source>
</evidence>
<name>A0A1L9MZN5_ASPTC</name>
<reference evidence="3" key="1">
    <citation type="journal article" date="2017" name="Genome Biol.">
        <title>Comparative genomics reveals high biological diversity and specific adaptations in the industrially and medically important fungal genus Aspergillus.</title>
        <authorList>
            <person name="de Vries R.P."/>
            <person name="Riley R."/>
            <person name="Wiebenga A."/>
            <person name="Aguilar-Osorio G."/>
            <person name="Amillis S."/>
            <person name="Uchima C.A."/>
            <person name="Anderluh G."/>
            <person name="Asadollahi M."/>
            <person name="Askin M."/>
            <person name="Barry K."/>
            <person name="Battaglia E."/>
            <person name="Bayram O."/>
            <person name="Benocci T."/>
            <person name="Braus-Stromeyer S.A."/>
            <person name="Caldana C."/>
            <person name="Canovas D."/>
            <person name="Cerqueira G.C."/>
            <person name="Chen F."/>
            <person name="Chen W."/>
            <person name="Choi C."/>
            <person name="Clum A."/>
            <person name="Dos Santos R.A."/>
            <person name="Damasio A.R."/>
            <person name="Diallinas G."/>
            <person name="Emri T."/>
            <person name="Fekete E."/>
            <person name="Flipphi M."/>
            <person name="Freyberg S."/>
            <person name="Gallo A."/>
            <person name="Gournas C."/>
            <person name="Habgood R."/>
            <person name="Hainaut M."/>
            <person name="Harispe M.L."/>
            <person name="Henrissat B."/>
            <person name="Hilden K.S."/>
            <person name="Hope R."/>
            <person name="Hossain A."/>
            <person name="Karabika E."/>
            <person name="Karaffa L."/>
            <person name="Karanyi Z."/>
            <person name="Krasevec N."/>
            <person name="Kuo A."/>
            <person name="Kusch H."/>
            <person name="LaButti K."/>
            <person name="Lagendijk E.L."/>
            <person name="Lapidus A."/>
            <person name="Levasseur A."/>
            <person name="Lindquist E."/>
            <person name="Lipzen A."/>
            <person name="Logrieco A.F."/>
            <person name="MacCabe A."/>
            <person name="Maekelae M.R."/>
            <person name="Malavazi I."/>
            <person name="Melin P."/>
            <person name="Meyer V."/>
            <person name="Mielnichuk N."/>
            <person name="Miskei M."/>
            <person name="Molnar A.P."/>
            <person name="Mule G."/>
            <person name="Ngan C.Y."/>
            <person name="Orejas M."/>
            <person name="Orosz E."/>
            <person name="Ouedraogo J.P."/>
            <person name="Overkamp K.M."/>
            <person name="Park H.-S."/>
            <person name="Perrone G."/>
            <person name="Piumi F."/>
            <person name="Punt P.J."/>
            <person name="Ram A.F."/>
            <person name="Ramon A."/>
            <person name="Rauscher S."/>
            <person name="Record E."/>
            <person name="Riano-Pachon D.M."/>
            <person name="Robert V."/>
            <person name="Roehrig J."/>
            <person name="Ruller R."/>
            <person name="Salamov A."/>
            <person name="Salih N.S."/>
            <person name="Samson R.A."/>
            <person name="Sandor E."/>
            <person name="Sanguinetti M."/>
            <person name="Schuetze T."/>
            <person name="Sepcic K."/>
            <person name="Shelest E."/>
            <person name="Sherlock G."/>
            <person name="Sophianopoulou V."/>
            <person name="Squina F.M."/>
            <person name="Sun H."/>
            <person name="Susca A."/>
            <person name="Todd R.B."/>
            <person name="Tsang A."/>
            <person name="Unkles S.E."/>
            <person name="van de Wiele N."/>
            <person name="van Rossen-Uffink D."/>
            <person name="Oliveira J.V."/>
            <person name="Vesth T.C."/>
            <person name="Visser J."/>
            <person name="Yu J.-H."/>
            <person name="Zhou M."/>
            <person name="Andersen M.R."/>
            <person name="Archer D.B."/>
            <person name="Baker S.E."/>
            <person name="Benoit I."/>
            <person name="Brakhage A.A."/>
            <person name="Braus G.H."/>
            <person name="Fischer R."/>
            <person name="Frisvad J.C."/>
            <person name="Goldman G.H."/>
            <person name="Houbraken J."/>
            <person name="Oakley B."/>
            <person name="Pocsi I."/>
            <person name="Scazzocchio C."/>
            <person name="Seiboth B."/>
            <person name="vanKuyk P.A."/>
            <person name="Wortman J."/>
            <person name="Dyer P.S."/>
            <person name="Grigoriev I.V."/>
        </authorList>
    </citation>
    <scope>NUCLEOTIDE SEQUENCE [LARGE SCALE GENOMIC DNA]</scope>
    <source>
        <strain evidence="3">CBS 134.48</strain>
    </source>
</reference>
<dbReference type="OrthoDB" id="10351384at2759"/>
<proteinExistence type="predicted"/>
<evidence type="ECO:0000256" key="1">
    <source>
        <dbReference type="SAM" id="SignalP"/>
    </source>
</evidence>
<protein>
    <submittedName>
        <fullName evidence="2">Uncharacterized protein</fullName>
    </submittedName>
</protein>
<dbReference type="Proteomes" id="UP000184304">
    <property type="component" value="Unassembled WGS sequence"/>
</dbReference>